<feature type="binding site" evidence="11">
    <location>
        <position position="406"/>
    </location>
    <ligand>
        <name>IMP</name>
        <dbReference type="ChEBI" id="CHEBI:58053"/>
    </ligand>
</feature>
<feature type="binding site" evidence="11">
    <location>
        <begin position="358"/>
        <end position="359"/>
    </location>
    <ligand>
        <name>IMP</name>
        <dbReference type="ChEBI" id="CHEBI:58053"/>
    </ligand>
</feature>
<feature type="binding site" evidence="11 13">
    <location>
        <begin position="245"/>
        <end position="247"/>
    </location>
    <ligand>
        <name>NAD(+)</name>
        <dbReference type="ChEBI" id="CHEBI:57540"/>
    </ligand>
</feature>
<keyword evidence="8 11" id="KW-0520">NAD</keyword>
<feature type="active site" description="Proton acceptor" evidence="11 12">
    <location>
        <position position="398"/>
    </location>
</feature>
<dbReference type="Gene3D" id="3.20.20.70">
    <property type="entry name" value="Aldolase class I"/>
    <property type="match status" value="1"/>
</dbReference>
<dbReference type="CDD" id="cd00381">
    <property type="entry name" value="IMPDH"/>
    <property type="match status" value="1"/>
</dbReference>
<feature type="binding site" evidence="11">
    <location>
        <begin position="382"/>
        <end position="386"/>
    </location>
    <ligand>
        <name>IMP</name>
        <dbReference type="ChEBI" id="CHEBI:58053"/>
    </ligand>
</feature>
<dbReference type="UniPathway" id="UPA00601">
    <property type="reaction ID" value="UER00295"/>
</dbReference>
<comment type="similarity">
    <text evidence="2 11 16">Belongs to the IMPDH/GMPR family.</text>
</comment>
<dbReference type="InterPro" id="IPR046342">
    <property type="entry name" value="CBS_dom_sf"/>
</dbReference>
<dbReference type="NCBIfam" id="TIGR01302">
    <property type="entry name" value="IMP_dehydrog"/>
    <property type="match status" value="1"/>
</dbReference>
<dbReference type="GO" id="GO:0000166">
    <property type="term" value="F:nucleotide binding"/>
    <property type="evidence" value="ECO:0007669"/>
    <property type="project" value="UniProtKB-UniRule"/>
</dbReference>
<evidence type="ECO:0000256" key="12">
    <source>
        <dbReference type="PIRSR" id="PIRSR000130-1"/>
    </source>
</evidence>
<gene>
    <name evidence="11 19" type="primary">guaB</name>
    <name evidence="19" type="ORF">COU47_04040</name>
</gene>
<evidence type="ECO:0000256" key="13">
    <source>
        <dbReference type="PIRSR" id="PIRSR000130-3"/>
    </source>
</evidence>
<feature type="binding site" evidence="11">
    <location>
        <position position="461"/>
    </location>
    <ligand>
        <name>K(+)</name>
        <dbReference type="ChEBI" id="CHEBI:29103"/>
        <note>ligand shared between two tetrameric partners</note>
    </ligand>
</feature>
<feature type="binding site" evidence="11">
    <location>
        <position position="462"/>
    </location>
    <ligand>
        <name>K(+)</name>
        <dbReference type="ChEBI" id="CHEBI:29103"/>
        <note>ligand shared between two tetrameric partners</note>
    </ligand>
</feature>
<proteinExistence type="inferred from homology"/>
<dbReference type="InterPro" id="IPR001093">
    <property type="entry name" value="IMP_DH_GMPRt"/>
</dbReference>
<evidence type="ECO:0000256" key="8">
    <source>
        <dbReference type="ARBA" id="ARBA00023027"/>
    </source>
</evidence>
<keyword evidence="3 11" id="KW-0479">Metal-binding</keyword>
<sequence length="479" mass="52017">MKESGRTFDDILLAPRRSEILPSEVSLETRCSRNVAMSIPLISSPMDTVTEYKMAIALALHGGIGVIHRAMDIERQAHEVYRVKRYQSGKIAKPYTLAPHKTIGDAKKLVEERGISGIPIVKSDDTLVGLLTRRDLLYAPDDDFLVQKAMRPLEKLVVASECISAEKAYKILLKEHIEKLPLVDEAGHLRGLITLKDINLMREFSSATRDKEGRLRVAAAIGATGDFYERAIELLNHDVDMIVLDSSHGHSSNVMNALKKLKSVSGMVDIVVGNIATREAADDLIDLGADGLRVGIGGGSICTTRMVTGIGVAQISAIENVVSAAKERSVPIIADGGIRFSGDITKALAAGADAVMIGRLFAELDESPGEIVEVKGVKYKRYRGMGSEAVLKSGGSDRYGAKAVPEGVEALIPYHGTFREEIHYLLGGLRQGMGYLGCASIQDMHETEIEAQIMSFATMQESGPHDILLEKDPPNYKKL</sequence>
<evidence type="ECO:0000256" key="10">
    <source>
        <dbReference type="ARBA" id="ARBA00048028"/>
    </source>
</evidence>
<dbReference type="Pfam" id="PF00478">
    <property type="entry name" value="IMPDH"/>
    <property type="match status" value="1"/>
</dbReference>
<organism evidence="19 20">
    <name type="scientific">Candidatus Niyogibacteria bacterium CG10_big_fil_rev_8_21_14_0_10_46_36</name>
    <dbReference type="NCBI Taxonomy" id="1974726"/>
    <lineage>
        <taxon>Bacteria</taxon>
        <taxon>Candidatus Niyogiibacteriota</taxon>
    </lineage>
</organism>
<dbReference type="FunFam" id="3.20.20.70:FF:000424">
    <property type="entry name" value="Inosine-5'-monophosphate dehydrogenase 2"/>
    <property type="match status" value="1"/>
</dbReference>
<dbReference type="AlphaFoldDB" id="A0A2H0TCN5"/>
<feature type="active site" description="Thioimidate intermediate" evidence="11 12">
    <location>
        <position position="302"/>
    </location>
</feature>
<evidence type="ECO:0000256" key="11">
    <source>
        <dbReference type="HAMAP-Rule" id="MF_01964"/>
    </source>
</evidence>
<comment type="cofactor">
    <cofactor evidence="1 11">
        <name>K(+)</name>
        <dbReference type="ChEBI" id="CHEBI:29103"/>
    </cofactor>
</comment>
<dbReference type="EMBL" id="PFCO01000009">
    <property type="protein sequence ID" value="PIR69320.1"/>
    <property type="molecule type" value="Genomic_DNA"/>
</dbReference>
<dbReference type="GO" id="GO:0006177">
    <property type="term" value="P:GMP biosynthetic process"/>
    <property type="evidence" value="ECO:0007669"/>
    <property type="project" value="UniProtKB-UniRule"/>
</dbReference>
<feature type="binding site" evidence="11">
    <location>
        <position position="300"/>
    </location>
    <ligand>
        <name>IMP</name>
        <dbReference type="ChEBI" id="CHEBI:58053"/>
    </ligand>
</feature>
<dbReference type="GO" id="GO:0046872">
    <property type="term" value="F:metal ion binding"/>
    <property type="evidence" value="ECO:0007669"/>
    <property type="project" value="UniProtKB-UniRule"/>
</dbReference>
<dbReference type="CDD" id="cd04601">
    <property type="entry name" value="CBS_pair_IMPDH"/>
    <property type="match status" value="1"/>
</dbReference>
<dbReference type="InterPro" id="IPR015875">
    <property type="entry name" value="IMP_DH/GMP_Rdtase_CS"/>
</dbReference>
<protein>
    <recommendedName>
        <fullName evidence="11 17">Inosine-5'-monophosphate dehydrogenase</fullName>
        <shortName evidence="11">IMP dehydrogenase</shortName>
        <shortName evidence="11">IMPD</shortName>
        <shortName evidence="11">IMPDH</shortName>
        <ecNumber evidence="11 17">1.1.1.205</ecNumber>
    </recommendedName>
</protein>
<dbReference type="SMART" id="SM01240">
    <property type="entry name" value="IMPDH"/>
    <property type="match status" value="1"/>
</dbReference>
<dbReference type="SUPFAM" id="SSF54631">
    <property type="entry name" value="CBS-domain pair"/>
    <property type="match status" value="1"/>
</dbReference>
<comment type="activity regulation">
    <text evidence="11">Mycophenolic acid (MPA) is a non-competitive inhibitor that prevents formation of the closed enzyme conformation by binding to the same site as the amobile flap. In contrast, mizoribine monophosphate (MZP) is a competitive inhibitor that induces the closed conformation. MPA is a potent inhibitor of mammalian IMPDHs but a poor inhibitor of the bacterial enzymes. MZP is a more potent inhibitor of bacterial IMPDH.</text>
</comment>
<evidence type="ECO:0000256" key="1">
    <source>
        <dbReference type="ARBA" id="ARBA00001958"/>
    </source>
</evidence>
<comment type="caution">
    <text evidence="19">The sequence shown here is derived from an EMBL/GenBank/DDBJ whole genome shotgun (WGS) entry which is preliminary data.</text>
</comment>
<dbReference type="SUPFAM" id="SSF51412">
    <property type="entry name" value="Inosine monophosphate dehydrogenase (IMPDH)"/>
    <property type="match status" value="1"/>
</dbReference>
<evidence type="ECO:0000256" key="9">
    <source>
        <dbReference type="ARBA" id="ARBA00023122"/>
    </source>
</evidence>
<evidence type="ECO:0000256" key="6">
    <source>
        <dbReference type="ARBA" id="ARBA00022958"/>
    </source>
</evidence>
<feature type="binding site" description="in other chain" evidence="11 14">
    <location>
        <position position="297"/>
    </location>
    <ligand>
        <name>K(+)</name>
        <dbReference type="ChEBI" id="CHEBI:29103"/>
        <note>ligand shared between two tetrameric partners</note>
    </ligand>
</feature>
<keyword evidence="5 11" id="KW-0658">Purine biosynthesis</keyword>
<feature type="binding site" description="in other chain" evidence="11 14">
    <location>
        <position position="302"/>
    </location>
    <ligand>
        <name>K(+)</name>
        <dbReference type="ChEBI" id="CHEBI:29103"/>
        <note>ligand shared between two tetrameric partners</note>
    </ligand>
</feature>
<reference evidence="20" key="1">
    <citation type="submission" date="2017-09" db="EMBL/GenBank/DDBJ databases">
        <title>Depth-based differentiation of microbial function through sediment-hosted aquifers and enrichment of novel symbionts in the deep terrestrial subsurface.</title>
        <authorList>
            <person name="Probst A.J."/>
            <person name="Ladd B."/>
            <person name="Jarett J.K."/>
            <person name="Geller-Mcgrath D.E."/>
            <person name="Sieber C.M.K."/>
            <person name="Emerson J.B."/>
            <person name="Anantharaman K."/>
            <person name="Thomas B.C."/>
            <person name="Malmstrom R."/>
            <person name="Stieglmeier M."/>
            <person name="Klingl A."/>
            <person name="Woyke T."/>
            <person name="Ryan C.M."/>
            <person name="Banfield J.F."/>
        </authorList>
    </citation>
    <scope>NUCLEOTIDE SEQUENCE [LARGE SCALE GENOMIC DNA]</scope>
</reference>
<dbReference type="PANTHER" id="PTHR11911:SF111">
    <property type="entry name" value="INOSINE-5'-MONOPHOSPHATE DEHYDROGENASE"/>
    <property type="match status" value="1"/>
</dbReference>
<comment type="pathway">
    <text evidence="11 17">Purine metabolism; XMP biosynthesis via de novo pathway; XMP from IMP: step 1/1.</text>
</comment>
<dbReference type="PIRSF" id="PIRSF000130">
    <property type="entry name" value="IMPDH"/>
    <property type="match status" value="1"/>
</dbReference>
<dbReference type="PROSITE" id="PS51371">
    <property type="entry name" value="CBS"/>
    <property type="match status" value="2"/>
</dbReference>
<dbReference type="Proteomes" id="UP000231503">
    <property type="component" value="Unassembled WGS sequence"/>
</dbReference>
<evidence type="ECO:0000256" key="7">
    <source>
        <dbReference type="ARBA" id="ARBA00023002"/>
    </source>
</evidence>
<dbReference type="InterPro" id="IPR000644">
    <property type="entry name" value="CBS_dom"/>
</dbReference>
<dbReference type="GO" id="GO:0003938">
    <property type="term" value="F:IMP dehydrogenase activity"/>
    <property type="evidence" value="ECO:0007669"/>
    <property type="project" value="UniProtKB-UniRule"/>
</dbReference>
<comment type="function">
    <text evidence="11">Catalyzes the conversion of inosine 5'-phosphate (IMP) to xanthosine 5'-phosphate (XMP), the first committed and rate-limiting step in the de novo synthesis of guanine nucleotides, and therefore plays an important role in the regulation of cell growth.</text>
</comment>
<evidence type="ECO:0000256" key="5">
    <source>
        <dbReference type="ARBA" id="ARBA00022755"/>
    </source>
</evidence>
<name>A0A2H0TCN5_9BACT</name>
<evidence type="ECO:0000259" key="18">
    <source>
        <dbReference type="PROSITE" id="PS51371"/>
    </source>
</evidence>
<dbReference type="EC" id="1.1.1.205" evidence="11 17"/>
<dbReference type="SMART" id="SM00116">
    <property type="entry name" value="CBS"/>
    <property type="match status" value="2"/>
</dbReference>
<comment type="subunit">
    <text evidence="11">Homotetramer.</text>
</comment>
<evidence type="ECO:0000256" key="3">
    <source>
        <dbReference type="ARBA" id="ARBA00022723"/>
    </source>
</evidence>
<keyword evidence="4 11" id="KW-0332">GMP biosynthesis</keyword>
<keyword evidence="9 15" id="KW-0129">CBS domain</keyword>
<dbReference type="InterPro" id="IPR013785">
    <property type="entry name" value="Aldolase_TIM"/>
</dbReference>
<feature type="binding site" evidence="11">
    <location>
        <begin position="335"/>
        <end position="337"/>
    </location>
    <ligand>
        <name>IMP</name>
        <dbReference type="ChEBI" id="CHEBI:58053"/>
    </ligand>
</feature>
<feature type="binding site" evidence="11 13">
    <location>
        <begin position="295"/>
        <end position="297"/>
    </location>
    <ligand>
        <name>NAD(+)</name>
        <dbReference type="ChEBI" id="CHEBI:57540"/>
    </ligand>
</feature>
<evidence type="ECO:0000256" key="2">
    <source>
        <dbReference type="ARBA" id="ARBA00005502"/>
    </source>
</evidence>
<keyword evidence="7 11" id="KW-0560">Oxidoreductase</keyword>
<feature type="binding site" evidence="11">
    <location>
        <position position="463"/>
    </location>
    <ligand>
        <name>K(+)</name>
        <dbReference type="ChEBI" id="CHEBI:29103"/>
        <note>ligand shared between two tetrameric partners</note>
    </ligand>
</feature>
<dbReference type="HAMAP" id="MF_01964">
    <property type="entry name" value="IMPDH"/>
    <property type="match status" value="1"/>
</dbReference>
<keyword evidence="6 11" id="KW-0630">Potassium</keyword>
<evidence type="ECO:0000256" key="4">
    <source>
        <dbReference type="ARBA" id="ARBA00022749"/>
    </source>
</evidence>
<evidence type="ECO:0000256" key="15">
    <source>
        <dbReference type="PROSITE-ProRule" id="PRU00703"/>
    </source>
</evidence>
<feature type="binding site" description="in other chain" evidence="11 14">
    <location>
        <position position="299"/>
    </location>
    <ligand>
        <name>K(+)</name>
        <dbReference type="ChEBI" id="CHEBI:29103"/>
        <note>ligand shared between two tetrameric partners</note>
    </ligand>
</feature>
<accession>A0A2H0TCN5</accession>
<evidence type="ECO:0000313" key="19">
    <source>
        <dbReference type="EMBL" id="PIR69320.1"/>
    </source>
</evidence>
<evidence type="ECO:0000313" key="20">
    <source>
        <dbReference type="Proteomes" id="UP000231503"/>
    </source>
</evidence>
<dbReference type="InterPro" id="IPR005990">
    <property type="entry name" value="IMP_DH"/>
</dbReference>
<comment type="catalytic activity">
    <reaction evidence="10 11 17">
        <text>IMP + NAD(+) + H2O = XMP + NADH + H(+)</text>
        <dbReference type="Rhea" id="RHEA:11708"/>
        <dbReference type="ChEBI" id="CHEBI:15377"/>
        <dbReference type="ChEBI" id="CHEBI:15378"/>
        <dbReference type="ChEBI" id="CHEBI:57464"/>
        <dbReference type="ChEBI" id="CHEBI:57540"/>
        <dbReference type="ChEBI" id="CHEBI:57945"/>
        <dbReference type="ChEBI" id="CHEBI:58053"/>
        <dbReference type="EC" id="1.1.1.205"/>
    </reaction>
</comment>
<feature type="domain" description="CBS" evidence="18">
    <location>
        <begin position="150"/>
        <end position="208"/>
    </location>
</feature>
<dbReference type="Pfam" id="PF00571">
    <property type="entry name" value="CBS"/>
    <property type="match status" value="2"/>
</dbReference>
<dbReference type="GO" id="GO:0006183">
    <property type="term" value="P:GTP biosynthetic process"/>
    <property type="evidence" value="ECO:0007669"/>
    <property type="project" value="TreeGrafter"/>
</dbReference>
<evidence type="ECO:0000256" key="14">
    <source>
        <dbReference type="PIRSR" id="PIRSR000130-4"/>
    </source>
</evidence>
<feature type="domain" description="CBS" evidence="18">
    <location>
        <begin position="90"/>
        <end position="146"/>
    </location>
</feature>
<dbReference type="PANTHER" id="PTHR11911">
    <property type="entry name" value="INOSINE-5-MONOPHOSPHATE DEHYDROGENASE RELATED"/>
    <property type="match status" value="1"/>
</dbReference>
<evidence type="ECO:0000256" key="16">
    <source>
        <dbReference type="RuleBase" id="RU003927"/>
    </source>
</evidence>
<evidence type="ECO:0000256" key="17">
    <source>
        <dbReference type="RuleBase" id="RU003928"/>
    </source>
</evidence>
<dbReference type="PROSITE" id="PS00487">
    <property type="entry name" value="IMP_DH_GMP_RED"/>
    <property type="match status" value="1"/>
</dbReference>